<gene>
    <name evidence="1" type="ORF">BURPS1710A_0832</name>
</gene>
<dbReference type="AlphaFoldDB" id="A0A0E1W164"/>
<name>A0A0E1W164_BURPE</name>
<dbReference type="Proteomes" id="UP000001812">
    <property type="component" value="Chromosome I"/>
</dbReference>
<protein>
    <submittedName>
        <fullName evidence="1">Uncharacterized protein</fullName>
    </submittedName>
</protein>
<reference evidence="1" key="1">
    <citation type="submission" date="2009-05" db="EMBL/GenBank/DDBJ databases">
        <authorList>
            <person name="Harkins D.M."/>
            <person name="DeShazer D."/>
            <person name="Woods D.E."/>
            <person name="Brinkac L.M."/>
            <person name="Brown K.A."/>
            <person name="Hung G.C."/>
            <person name="Tuanyok A."/>
            <person name="Zhang B."/>
            <person name="Nierman W.C."/>
        </authorList>
    </citation>
    <scope>NUCLEOTIDE SEQUENCE [LARGE SCALE GENOMIC DNA]</scope>
    <source>
        <strain evidence="1">1710a</strain>
    </source>
</reference>
<organism evidence="1">
    <name type="scientific">Burkholderia pseudomallei 1710a</name>
    <dbReference type="NCBI Taxonomy" id="320371"/>
    <lineage>
        <taxon>Bacteria</taxon>
        <taxon>Pseudomonadati</taxon>
        <taxon>Pseudomonadota</taxon>
        <taxon>Betaproteobacteria</taxon>
        <taxon>Burkholderiales</taxon>
        <taxon>Burkholderiaceae</taxon>
        <taxon>Burkholderia</taxon>
        <taxon>pseudomallei group</taxon>
    </lineage>
</organism>
<proteinExistence type="predicted"/>
<evidence type="ECO:0000313" key="1">
    <source>
        <dbReference type="EMBL" id="EET06863.1"/>
    </source>
</evidence>
<accession>A0A0E1W164</accession>
<sequence>MSCLTRDAMRREAAAERAGSRRAFVPDTAPAFRGGFYLMRHGFPRSGRSRSDFDAGGRSRAGRRARYVEIREAPLALPDACARVAARRASAARFGRRRFLPGWRAPRRDALAPGHIALGQPFRSAGARCVRSRPGFHPLP</sequence>
<dbReference type="HOGENOM" id="CLU_1831363_0_0_4"/>
<dbReference type="EMBL" id="CM000832">
    <property type="protein sequence ID" value="EET06863.1"/>
    <property type="molecule type" value="Genomic_DNA"/>
</dbReference>